<dbReference type="GO" id="GO:0016757">
    <property type="term" value="F:glycosyltransferase activity"/>
    <property type="evidence" value="ECO:0007669"/>
    <property type="project" value="UniProtKB-KW"/>
</dbReference>
<dbReference type="RefSeq" id="WP_146523094.1">
    <property type="nucleotide sequence ID" value="NZ_CP151726.1"/>
</dbReference>
<dbReference type="Gene3D" id="3.40.50.2000">
    <property type="entry name" value="Glycogen Phosphorylase B"/>
    <property type="match status" value="2"/>
</dbReference>
<dbReference type="Proteomes" id="UP000320176">
    <property type="component" value="Unassembled WGS sequence"/>
</dbReference>
<proteinExistence type="predicted"/>
<reference evidence="3 4" key="1">
    <citation type="submission" date="2019-02" db="EMBL/GenBank/DDBJ databases">
        <title>Deep-cultivation of Planctomycetes and their phenomic and genomic characterization uncovers novel biology.</title>
        <authorList>
            <person name="Wiegand S."/>
            <person name="Jogler M."/>
            <person name="Boedeker C."/>
            <person name="Pinto D."/>
            <person name="Vollmers J."/>
            <person name="Rivas-Marin E."/>
            <person name="Kohn T."/>
            <person name="Peeters S.H."/>
            <person name="Heuer A."/>
            <person name="Rast P."/>
            <person name="Oberbeckmann S."/>
            <person name="Bunk B."/>
            <person name="Jeske O."/>
            <person name="Meyerdierks A."/>
            <person name="Storesund J.E."/>
            <person name="Kallscheuer N."/>
            <person name="Luecker S."/>
            <person name="Lage O.M."/>
            <person name="Pohl T."/>
            <person name="Merkel B.J."/>
            <person name="Hornburger P."/>
            <person name="Mueller R.-W."/>
            <person name="Bruemmer F."/>
            <person name="Labrenz M."/>
            <person name="Spormann A.M."/>
            <person name="Op Den Camp H."/>
            <person name="Overmann J."/>
            <person name="Amann R."/>
            <person name="Jetten M.S.M."/>
            <person name="Mascher T."/>
            <person name="Medema M.H."/>
            <person name="Devos D.P."/>
            <person name="Kaster A.-K."/>
            <person name="Ovreas L."/>
            <person name="Rohde M."/>
            <person name="Galperin M.Y."/>
            <person name="Jogler C."/>
        </authorList>
    </citation>
    <scope>NUCLEOTIDE SEQUENCE [LARGE SCALE GENOMIC DNA]</scope>
    <source>
        <strain evidence="3 4">Pla52n</strain>
    </source>
</reference>
<keyword evidence="3" id="KW-0328">Glycosyltransferase</keyword>
<organism evidence="3 4">
    <name type="scientific">Stieleria varia</name>
    <dbReference type="NCBI Taxonomy" id="2528005"/>
    <lineage>
        <taxon>Bacteria</taxon>
        <taxon>Pseudomonadati</taxon>
        <taxon>Planctomycetota</taxon>
        <taxon>Planctomycetia</taxon>
        <taxon>Pirellulales</taxon>
        <taxon>Pirellulaceae</taxon>
        <taxon>Stieleria</taxon>
    </lineage>
</organism>
<evidence type="ECO:0000259" key="2">
    <source>
        <dbReference type="Pfam" id="PF13439"/>
    </source>
</evidence>
<dbReference type="PANTHER" id="PTHR45947:SF14">
    <property type="entry name" value="SLL1723 PROTEIN"/>
    <property type="match status" value="1"/>
</dbReference>
<dbReference type="AlphaFoldDB" id="A0A5C6A0G7"/>
<dbReference type="CDD" id="cd03801">
    <property type="entry name" value="GT4_PimA-like"/>
    <property type="match status" value="1"/>
</dbReference>
<evidence type="ECO:0000313" key="3">
    <source>
        <dbReference type="EMBL" id="TWT92807.1"/>
    </source>
</evidence>
<keyword evidence="3" id="KW-0808">Transferase</keyword>
<sequence length="379" mass="42528">MELRAYLVAHYFNRSSELWLARIRDAMQQYICGDAYFDTSGSTSSNTLSLMRQWWSLVRKTRLTDDFIFAPPRRRALVSSVRGARANLVYCHYVNLATRLDSCWRSLRTPLAVHCHGYDVTFDLKNAKGRRRYSDGYLQRVVRLSQYSHMIANSDFTRHRLIEHGIAEDRVTTWYFGVPITRTATRVSTDLVHFLYLGRFVGFKGPIETLRAFALAVSRGLRARLVMAGGGTLFNECRNLAIRLRVDHLVDFPGVVSAAQGAKLFGESHVFTAHTRQDPVTNQCEAFGVAFAEALGAGLPVVTGRHAGPSTFLSHEHNSLLFPPGDIDAHAESLMRIANDSELRSQLSQNAIATAAMRFDPDKQHAILIDLLSRIARAG</sequence>
<dbReference type="EMBL" id="SJPN01000010">
    <property type="protein sequence ID" value="TWT92807.1"/>
    <property type="molecule type" value="Genomic_DNA"/>
</dbReference>
<dbReference type="Pfam" id="PF13439">
    <property type="entry name" value="Glyco_transf_4"/>
    <property type="match status" value="1"/>
</dbReference>
<evidence type="ECO:0000259" key="1">
    <source>
        <dbReference type="Pfam" id="PF00534"/>
    </source>
</evidence>
<feature type="domain" description="Glycosyltransferase subfamily 4-like N-terminal" evidence="2">
    <location>
        <begin position="63"/>
        <end position="182"/>
    </location>
</feature>
<dbReference type="PANTHER" id="PTHR45947">
    <property type="entry name" value="SULFOQUINOVOSYL TRANSFERASE SQD2"/>
    <property type="match status" value="1"/>
</dbReference>
<feature type="domain" description="Glycosyl transferase family 1" evidence="1">
    <location>
        <begin position="192"/>
        <end position="352"/>
    </location>
</feature>
<accession>A0A5C6A0G7</accession>
<dbReference type="SUPFAM" id="SSF53756">
    <property type="entry name" value="UDP-Glycosyltransferase/glycogen phosphorylase"/>
    <property type="match status" value="1"/>
</dbReference>
<comment type="caution">
    <text evidence="3">The sequence shown here is derived from an EMBL/GenBank/DDBJ whole genome shotgun (WGS) entry which is preliminary data.</text>
</comment>
<gene>
    <name evidence="3" type="ORF">Pla52n_61720</name>
</gene>
<dbReference type="InterPro" id="IPR001296">
    <property type="entry name" value="Glyco_trans_1"/>
</dbReference>
<protein>
    <submittedName>
        <fullName evidence="3">UDP-D-galactose:(Glucosyl)lipopolysaccharide-1, 6-D-galactosyltransferase</fullName>
    </submittedName>
</protein>
<dbReference type="Pfam" id="PF00534">
    <property type="entry name" value="Glycos_transf_1"/>
    <property type="match status" value="1"/>
</dbReference>
<dbReference type="InterPro" id="IPR028098">
    <property type="entry name" value="Glyco_trans_4-like_N"/>
</dbReference>
<keyword evidence="4" id="KW-1185">Reference proteome</keyword>
<name>A0A5C6A0G7_9BACT</name>
<evidence type="ECO:0000313" key="4">
    <source>
        <dbReference type="Proteomes" id="UP000320176"/>
    </source>
</evidence>
<dbReference type="OrthoDB" id="73743at2"/>
<dbReference type="InterPro" id="IPR050194">
    <property type="entry name" value="Glycosyltransferase_grp1"/>
</dbReference>